<dbReference type="PANTHER" id="PTHR13141:SF4">
    <property type="entry name" value="TRANSMEMBRANE PROTEIN 242"/>
    <property type="match status" value="1"/>
</dbReference>
<name>A0A034WU52_BACDO</name>
<keyword evidence="12" id="KW-1185">Reference proteome</keyword>
<feature type="transmembrane region" description="Helical" evidence="10">
    <location>
        <begin position="82"/>
        <end position="102"/>
    </location>
</feature>
<dbReference type="RefSeq" id="XP_011205157.1">
    <property type="nucleotide sequence ID" value="XM_011206855.3"/>
</dbReference>
<gene>
    <name evidence="11" type="primary">TM242</name>
    <name evidence="13" type="synonym">LOC105227496</name>
</gene>
<dbReference type="OrthoDB" id="2378895at2759"/>
<evidence type="ECO:0000256" key="10">
    <source>
        <dbReference type="SAM" id="Phobius"/>
    </source>
</evidence>
<dbReference type="GeneID" id="105227496"/>
<evidence type="ECO:0000313" key="11">
    <source>
        <dbReference type="EMBL" id="JAC57690.1"/>
    </source>
</evidence>
<evidence type="ECO:0000256" key="7">
    <source>
        <dbReference type="ARBA" id="ARBA00023128"/>
    </source>
</evidence>
<accession>A0A034WU52</accession>
<evidence type="ECO:0000256" key="9">
    <source>
        <dbReference type="ARBA" id="ARBA00045905"/>
    </source>
</evidence>
<evidence type="ECO:0000256" key="3">
    <source>
        <dbReference type="ARBA" id="ARBA00013934"/>
    </source>
</evidence>
<sequence length="152" mass="16382">MNISAEMSEITPISSKPAIAEKDSKYKMQAAAFLGLVGGVSAIFGFSKTLGKAKQSHSKLIEKSGRDAGILLEEGSALAMRALGWGTLYAFIGTGVFCYGVWKLSGARNMEEFRLKMGQGLPRLTKDTPPTSRTDFESLTDLMKYLGSGCKE</sequence>
<evidence type="ECO:0000256" key="1">
    <source>
        <dbReference type="ARBA" id="ARBA00004448"/>
    </source>
</evidence>
<evidence type="ECO:0000256" key="2">
    <source>
        <dbReference type="ARBA" id="ARBA00007570"/>
    </source>
</evidence>
<comment type="function">
    <text evidence="9">Scaffold protein that participates in the c-ring assembly of mitochondrial ATP synthase (F(1)F(0) ATP synthase or complex V) by facilitating the membrane insertion and oligomer formation of the subunit c/ATP5MC3. Participates in the incorporation of the c-ring into vestigial complexes. Additionally influences the incorporation of subunits MT-ATP6, MT-ATP8, ATP5MJ, and ATP5MK in the ATP synthase.</text>
</comment>
<keyword evidence="7" id="KW-0496">Mitochondrion</keyword>
<keyword evidence="8 10" id="KW-0472">Membrane</keyword>
<keyword evidence="6 10" id="KW-1133">Transmembrane helix</keyword>
<dbReference type="AlphaFoldDB" id="A0A034WU52"/>
<feature type="transmembrane region" description="Helical" evidence="10">
    <location>
        <begin position="30"/>
        <end position="47"/>
    </location>
</feature>
<dbReference type="OMA" id="RSPEWFN"/>
<dbReference type="PANTHER" id="PTHR13141">
    <property type="entry name" value="TRANSMEMBRANE PROTEIN 242"/>
    <property type="match status" value="1"/>
</dbReference>
<dbReference type="Pfam" id="PF07096">
    <property type="entry name" value="DUF1358"/>
    <property type="match status" value="1"/>
</dbReference>
<evidence type="ECO:0000256" key="5">
    <source>
        <dbReference type="ARBA" id="ARBA00022792"/>
    </source>
</evidence>
<protein>
    <recommendedName>
        <fullName evidence="3">Transmembrane protein 242</fullName>
    </recommendedName>
</protein>
<comment type="subcellular location">
    <subcellularLocation>
        <location evidence="1">Mitochondrion inner membrane</location>
        <topology evidence="1">Multi-pass membrane protein</topology>
    </subcellularLocation>
</comment>
<evidence type="ECO:0000256" key="4">
    <source>
        <dbReference type="ARBA" id="ARBA00022692"/>
    </source>
</evidence>
<evidence type="ECO:0000313" key="13">
    <source>
        <dbReference type="RefSeq" id="XP_011205157.1"/>
    </source>
</evidence>
<organism evidence="11">
    <name type="scientific">Bactrocera dorsalis</name>
    <name type="common">Oriental fruit fly</name>
    <name type="synonym">Dacus dorsalis</name>
    <dbReference type="NCBI Taxonomy" id="27457"/>
    <lineage>
        <taxon>Eukaryota</taxon>
        <taxon>Metazoa</taxon>
        <taxon>Ecdysozoa</taxon>
        <taxon>Arthropoda</taxon>
        <taxon>Hexapoda</taxon>
        <taxon>Insecta</taxon>
        <taxon>Pterygota</taxon>
        <taxon>Neoptera</taxon>
        <taxon>Endopterygota</taxon>
        <taxon>Diptera</taxon>
        <taxon>Brachycera</taxon>
        <taxon>Muscomorpha</taxon>
        <taxon>Tephritoidea</taxon>
        <taxon>Tephritidae</taxon>
        <taxon>Bactrocera</taxon>
        <taxon>Bactrocera</taxon>
    </lineage>
</organism>
<dbReference type="Proteomes" id="UP001652620">
    <property type="component" value="Unplaced"/>
</dbReference>
<keyword evidence="5" id="KW-0999">Mitochondrion inner membrane</keyword>
<reference evidence="13" key="2">
    <citation type="submission" date="2025-04" db="UniProtKB">
        <authorList>
            <consortium name="RefSeq"/>
        </authorList>
    </citation>
    <scope>IDENTIFICATION</scope>
    <source>
        <strain evidence="13">Punador</strain>
    </source>
</reference>
<comment type="similarity">
    <text evidence="2">Belongs to the TMEM242 family.</text>
</comment>
<dbReference type="GO" id="GO:0005743">
    <property type="term" value="C:mitochondrial inner membrane"/>
    <property type="evidence" value="ECO:0007669"/>
    <property type="project" value="UniProtKB-SubCell"/>
</dbReference>
<evidence type="ECO:0000256" key="8">
    <source>
        <dbReference type="ARBA" id="ARBA00023136"/>
    </source>
</evidence>
<proteinExistence type="inferred from homology"/>
<keyword evidence="4 10" id="KW-0812">Transmembrane</keyword>
<reference evidence="11" key="1">
    <citation type="journal article" date="2014" name="BMC Genomics">
        <title>Characterizing the developmental transcriptome of the oriental fruit fly, Bactrocera dorsalis (Diptera: Tephritidae) through comparative genomic analysis with Drosophila melanogaster utilizing modENCODE datasets.</title>
        <authorList>
            <person name="Geib S.M."/>
            <person name="Calla B."/>
            <person name="Hall B."/>
            <person name="Hou S."/>
            <person name="Manoukis N.C."/>
        </authorList>
    </citation>
    <scope>NUCLEOTIDE SEQUENCE</scope>
    <source>
        <strain evidence="11">Punador</strain>
    </source>
</reference>
<dbReference type="EMBL" id="GAKP01001262">
    <property type="protein sequence ID" value="JAC57690.1"/>
    <property type="molecule type" value="Transcribed_RNA"/>
</dbReference>
<evidence type="ECO:0000256" key="6">
    <source>
        <dbReference type="ARBA" id="ARBA00022989"/>
    </source>
</evidence>
<dbReference type="InterPro" id="IPR009792">
    <property type="entry name" value="TMEM242"/>
</dbReference>
<dbReference type="KEGG" id="bdr:105227496"/>
<evidence type="ECO:0000313" key="12">
    <source>
        <dbReference type="Proteomes" id="UP001652620"/>
    </source>
</evidence>